<dbReference type="NCBIfam" id="NF033664">
    <property type="entry name" value="PACE_transport"/>
    <property type="match status" value="1"/>
</dbReference>
<dbReference type="Pfam" id="PF05232">
    <property type="entry name" value="BTP"/>
    <property type="match status" value="2"/>
</dbReference>
<evidence type="ECO:0000259" key="2">
    <source>
        <dbReference type="Pfam" id="PF05232"/>
    </source>
</evidence>
<sequence>MKLQNKSFIERIVHAVGFEVIAVVICAPVGALLLNRSLVQVGALAIMLSTLAMLWNIIYNTIFDRLWLVKRVARGLKVRIFHALGFEGGLVLFGLPLAAFMLNISLGQAFIMEIGFFLFFLPYTLFYNWAYDTLRQRWFEPRPALVPRVK</sequence>
<dbReference type="InterPro" id="IPR058208">
    <property type="entry name" value="PACE"/>
</dbReference>
<proteinExistence type="predicted"/>
<feature type="transmembrane region" description="Helical" evidence="1">
    <location>
        <begin position="110"/>
        <end position="130"/>
    </location>
</feature>
<dbReference type="EMBL" id="JBHLXG010000003">
    <property type="protein sequence ID" value="MFC0225268.1"/>
    <property type="molecule type" value="Genomic_DNA"/>
</dbReference>
<feature type="transmembrane region" description="Helical" evidence="1">
    <location>
        <begin position="12"/>
        <end position="33"/>
    </location>
</feature>
<gene>
    <name evidence="3" type="ORF">ACFFJ3_01885</name>
</gene>
<dbReference type="NCBIfam" id="NF033665">
    <property type="entry name" value="PACE_efflu_PCE"/>
    <property type="match status" value="1"/>
</dbReference>
<keyword evidence="1" id="KW-0812">Transmembrane</keyword>
<keyword evidence="4" id="KW-1185">Reference proteome</keyword>
<feature type="transmembrane region" description="Helical" evidence="1">
    <location>
        <begin position="80"/>
        <end position="104"/>
    </location>
</feature>
<comment type="caution">
    <text evidence="3">The sequence shown here is derived from an EMBL/GenBank/DDBJ whole genome shotgun (WGS) entry which is preliminary data.</text>
</comment>
<dbReference type="Proteomes" id="UP001589792">
    <property type="component" value="Unassembled WGS sequence"/>
</dbReference>
<keyword evidence="1" id="KW-1133">Transmembrane helix</keyword>
<reference evidence="3 4" key="1">
    <citation type="submission" date="2024-09" db="EMBL/GenBank/DDBJ databases">
        <authorList>
            <person name="Sun Q."/>
            <person name="Mori K."/>
        </authorList>
    </citation>
    <scope>NUCLEOTIDE SEQUENCE [LARGE SCALE GENOMIC DNA]</scope>
    <source>
        <strain evidence="3 4">CCM 8626</strain>
    </source>
</reference>
<keyword evidence="1" id="KW-0472">Membrane</keyword>
<name>A0ABV6E8D9_9GAMM</name>
<protein>
    <submittedName>
        <fullName evidence="3">Multidrug/biocide efflux PACE transporter</fullName>
    </submittedName>
</protein>
<evidence type="ECO:0000313" key="3">
    <source>
        <dbReference type="EMBL" id="MFC0225268.1"/>
    </source>
</evidence>
<evidence type="ECO:0000256" key="1">
    <source>
        <dbReference type="SAM" id="Phobius"/>
    </source>
</evidence>
<feature type="domain" description="Chlorhexidine efflux transporter" evidence="2">
    <location>
        <begin position="6"/>
        <end position="67"/>
    </location>
</feature>
<feature type="transmembrane region" description="Helical" evidence="1">
    <location>
        <begin position="39"/>
        <end position="59"/>
    </location>
</feature>
<evidence type="ECO:0000313" key="4">
    <source>
        <dbReference type="Proteomes" id="UP001589792"/>
    </source>
</evidence>
<dbReference type="InterPro" id="IPR007896">
    <property type="entry name" value="BTP_bacteria"/>
</dbReference>
<organism evidence="3 4">
    <name type="scientific">Serratia aquatilis</name>
    <dbReference type="NCBI Taxonomy" id="1737515"/>
    <lineage>
        <taxon>Bacteria</taxon>
        <taxon>Pseudomonadati</taxon>
        <taxon>Pseudomonadota</taxon>
        <taxon>Gammaproteobacteria</taxon>
        <taxon>Enterobacterales</taxon>
        <taxon>Yersiniaceae</taxon>
        <taxon>Serratia</taxon>
    </lineage>
</organism>
<accession>A0ABV6E8D9</accession>
<dbReference type="RefSeq" id="WP_380672417.1">
    <property type="nucleotide sequence ID" value="NZ_CP173186.1"/>
</dbReference>
<feature type="domain" description="Chlorhexidine efflux transporter" evidence="2">
    <location>
        <begin position="74"/>
        <end position="137"/>
    </location>
</feature>